<dbReference type="InterPro" id="IPR020831">
    <property type="entry name" value="GlycerAld/Erythrose_P_DH"/>
</dbReference>
<dbReference type="Gene3D" id="3.40.50.720">
    <property type="entry name" value="NAD(P)-binding Rossmann-like Domain"/>
    <property type="match status" value="1"/>
</dbReference>
<evidence type="ECO:0000256" key="1">
    <source>
        <dbReference type="ARBA" id="ARBA00007406"/>
    </source>
</evidence>
<dbReference type="SUPFAM" id="SSF51735">
    <property type="entry name" value="NAD(P)-binding Rossmann-fold domains"/>
    <property type="match status" value="1"/>
</dbReference>
<dbReference type="SUPFAM" id="SSF55347">
    <property type="entry name" value="Glyceraldehyde-3-phosphate dehydrogenase-like, C-terminal domain"/>
    <property type="match status" value="1"/>
</dbReference>
<gene>
    <name evidence="4" type="ORF">D0Y65_034572</name>
</gene>
<keyword evidence="5" id="KW-1185">Reference proteome</keyword>
<protein>
    <submittedName>
        <fullName evidence="4">Glyceraldehyde-3-phosphate dehydrogenase GAPB, chloroplastic</fullName>
    </submittedName>
</protein>
<dbReference type="InterPro" id="IPR020829">
    <property type="entry name" value="GlycerAld_3-P_DH_cat"/>
</dbReference>
<evidence type="ECO:0000256" key="2">
    <source>
        <dbReference type="ARBA" id="ARBA00023002"/>
    </source>
</evidence>
<keyword evidence="2" id="KW-0560">Oxidoreductase</keyword>
<dbReference type="InterPro" id="IPR036291">
    <property type="entry name" value="NAD(P)-bd_dom_sf"/>
</dbReference>
<dbReference type="PRINTS" id="PR00078">
    <property type="entry name" value="G3PDHDRGNASE"/>
</dbReference>
<proteinExistence type="inferred from homology"/>
<evidence type="ECO:0000313" key="4">
    <source>
        <dbReference type="EMBL" id="RZB76124.1"/>
    </source>
</evidence>
<comment type="similarity">
    <text evidence="1">Belongs to the glyceraldehyde-3-phosphate dehydrogenase family.</text>
</comment>
<reference evidence="4 5" key="1">
    <citation type="submission" date="2018-09" db="EMBL/GenBank/DDBJ databases">
        <title>A high-quality reference genome of wild soybean provides a powerful tool to mine soybean genomes.</title>
        <authorList>
            <person name="Xie M."/>
            <person name="Chung C.Y.L."/>
            <person name="Li M.-W."/>
            <person name="Wong F.-L."/>
            <person name="Chan T.-F."/>
            <person name="Lam H.-M."/>
        </authorList>
    </citation>
    <scope>NUCLEOTIDE SEQUENCE [LARGE SCALE GENOMIC DNA]</scope>
    <source>
        <strain evidence="5">cv. W05</strain>
        <tissue evidence="4">Hypocotyl of etiolated seedlings</tissue>
    </source>
</reference>
<organism evidence="4 5">
    <name type="scientific">Glycine soja</name>
    <name type="common">Wild soybean</name>
    <dbReference type="NCBI Taxonomy" id="3848"/>
    <lineage>
        <taxon>Eukaryota</taxon>
        <taxon>Viridiplantae</taxon>
        <taxon>Streptophyta</taxon>
        <taxon>Embryophyta</taxon>
        <taxon>Tracheophyta</taxon>
        <taxon>Spermatophyta</taxon>
        <taxon>Magnoliopsida</taxon>
        <taxon>eudicotyledons</taxon>
        <taxon>Gunneridae</taxon>
        <taxon>Pentapetalae</taxon>
        <taxon>rosids</taxon>
        <taxon>fabids</taxon>
        <taxon>Fabales</taxon>
        <taxon>Fabaceae</taxon>
        <taxon>Papilionoideae</taxon>
        <taxon>50 kb inversion clade</taxon>
        <taxon>NPAAA clade</taxon>
        <taxon>indigoferoid/millettioid clade</taxon>
        <taxon>Phaseoleae</taxon>
        <taxon>Glycine</taxon>
        <taxon>Glycine subgen. Soja</taxon>
    </lineage>
</organism>
<dbReference type="PANTHER" id="PTHR43148">
    <property type="entry name" value="GLYCERALDEHYDE-3-PHOSPHATE DEHYDROGENASE 2"/>
    <property type="match status" value="1"/>
</dbReference>
<dbReference type="AlphaFoldDB" id="A0A445HR31"/>
<accession>A0A445HR31</accession>
<dbReference type="Gene3D" id="3.30.360.10">
    <property type="entry name" value="Dihydrodipicolinate Reductase, domain 2"/>
    <property type="match status" value="1"/>
</dbReference>
<dbReference type="GO" id="GO:0016620">
    <property type="term" value="F:oxidoreductase activity, acting on the aldehyde or oxo group of donors, NAD or NADP as acceptor"/>
    <property type="evidence" value="ECO:0007669"/>
    <property type="project" value="InterPro"/>
</dbReference>
<dbReference type="Proteomes" id="UP000289340">
    <property type="component" value="Chromosome 12"/>
</dbReference>
<dbReference type="Pfam" id="PF02800">
    <property type="entry name" value="Gp_dh_C"/>
    <property type="match status" value="1"/>
</dbReference>
<evidence type="ECO:0000259" key="3">
    <source>
        <dbReference type="Pfam" id="PF02800"/>
    </source>
</evidence>
<feature type="domain" description="Glyceraldehyde 3-phosphate dehydrogenase catalytic" evidence="3">
    <location>
        <begin position="177"/>
        <end position="289"/>
    </location>
</feature>
<sequence>MAFYRQKSNQLRQINIIEPLASNWTRRLLGGRDDSDSEASQRFQRHCREDHWPRTIFGVKEKGVLNVSKLVTVGDNLVAKCPTWSWASKHIQASSKKVIITAPAKGADILMYVVEVNEGDYTHEISSIIKSVTNSRVYTDSGYIFFFLYNVSSTCNSASCTTSCLAPFVKILDEEFASHCDLRRSRAVALNIVLTNTGAAKAMSLVLPQLKFKLNGIALRVPTPNVSVVDLVVNVEKKGLTVEEVNATFKKVAEGRLKGVLDACDVPLVSIDFRCSDVSSTIDSSLTIWSWEMIWLKWLLGMTMNGVIAKEWLIWHI</sequence>
<evidence type="ECO:0000313" key="5">
    <source>
        <dbReference type="Proteomes" id="UP000289340"/>
    </source>
</evidence>
<dbReference type="EMBL" id="QZWG01000012">
    <property type="protein sequence ID" value="RZB76124.1"/>
    <property type="molecule type" value="Genomic_DNA"/>
</dbReference>
<comment type="caution">
    <text evidence="4">The sequence shown here is derived from an EMBL/GenBank/DDBJ whole genome shotgun (WGS) entry which is preliminary data.</text>
</comment>
<name>A0A445HR31_GLYSO</name>